<evidence type="ECO:0000313" key="5">
    <source>
        <dbReference type="Proteomes" id="UP000192917"/>
    </source>
</evidence>
<reference evidence="4 5" key="1">
    <citation type="submission" date="2017-04" db="EMBL/GenBank/DDBJ databases">
        <authorList>
            <person name="Afonso C.L."/>
            <person name="Miller P.J."/>
            <person name="Scott M.A."/>
            <person name="Spackman E."/>
            <person name="Goraichik I."/>
            <person name="Dimitrov K.M."/>
            <person name="Suarez D.L."/>
            <person name="Swayne D.E."/>
        </authorList>
    </citation>
    <scope>NUCLEOTIDE SEQUENCE [LARGE SCALE GENOMIC DNA]</scope>
    <source>
        <strain evidence="4 5">USBA 355</strain>
    </source>
</reference>
<dbReference type="AlphaFoldDB" id="A0A1Y6BXV8"/>
<dbReference type="Proteomes" id="UP000192917">
    <property type="component" value="Unassembled WGS sequence"/>
</dbReference>
<evidence type="ECO:0000256" key="1">
    <source>
        <dbReference type="ARBA" id="ARBA00008007"/>
    </source>
</evidence>
<gene>
    <name evidence="4" type="ORF">SAMN05428998_111141</name>
</gene>
<dbReference type="STRING" id="560819.SAMN05428998_111141"/>
<protein>
    <submittedName>
        <fullName evidence="4">ComF family protein</fullName>
    </submittedName>
</protein>
<feature type="domain" description="Double zinc ribbon" evidence="3">
    <location>
        <begin position="19"/>
        <end position="82"/>
    </location>
</feature>
<dbReference type="InterPro" id="IPR051910">
    <property type="entry name" value="ComF/GntX_DNA_util-trans"/>
</dbReference>
<evidence type="ECO:0000259" key="2">
    <source>
        <dbReference type="Pfam" id="PF00156"/>
    </source>
</evidence>
<organism evidence="4 5">
    <name type="scientific">Tistlia consotensis USBA 355</name>
    <dbReference type="NCBI Taxonomy" id="560819"/>
    <lineage>
        <taxon>Bacteria</taxon>
        <taxon>Pseudomonadati</taxon>
        <taxon>Pseudomonadota</taxon>
        <taxon>Alphaproteobacteria</taxon>
        <taxon>Rhodospirillales</taxon>
        <taxon>Rhodovibrionaceae</taxon>
        <taxon>Tistlia</taxon>
    </lineage>
</organism>
<keyword evidence="5" id="KW-1185">Reference proteome</keyword>
<dbReference type="PANTHER" id="PTHR47505:SF1">
    <property type="entry name" value="DNA UTILIZATION PROTEIN YHGH"/>
    <property type="match status" value="1"/>
</dbReference>
<dbReference type="Pfam" id="PF00156">
    <property type="entry name" value="Pribosyltran"/>
    <property type="match status" value="1"/>
</dbReference>
<dbReference type="Pfam" id="PF18912">
    <property type="entry name" value="DZR_2"/>
    <property type="match status" value="1"/>
</dbReference>
<dbReference type="InterPro" id="IPR029057">
    <property type="entry name" value="PRTase-like"/>
</dbReference>
<sequence length="257" mass="28076">MMAAAGLARRLSYRLWRTALDALLPPRCLACGRTVGEPGRVCAACWSGLRFLGTPCCRQCGYPFEFEQAPDLAGEALCAACRRSPPAFDRARAALAYDAASKPLILRFKHADRTDAAPAFAAWMRQAGAELLREADLVVPVPLHRRRLFLRRYNQAGLLAQRLARLGGKPYAPLLLVRRRATPSQGRLSRRRRRLNVAGAFAVPAEQRLALKGKRVLLVDDVLTTGATLSACARTLKRAGAASVDALVLARVVRARP</sequence>
<comment type="similarity">
    <text evidence="1">Belongs to the ComF/GntX family.</text>
</comment>
<dbReference type="SUPFAM" id="SSF53271">
    <property type="entry name" value="PRTase-like"/>
    <property type="match status" value="1"/>
</dbReference>
<dbReference type="InterPro" id="IPR044005">
    <property type="entry name" value="DZR_2"/>
</dbReference>
<dbReference type="PANTHER" id="PTHR47505">
    <property type="entry name" value="DNA UTILIZATION PROTEIN YHGH"/>
    <property type="match status" value="1"/>
</dbReference>
<evidence type="ECO:0000313" key="4">
    <source>
        <dbReference type="EMBL" id="SMF33655.1"/>
    </source>
</evidence>
<dbReference type="EMBL" id="FWZX01000011">
    <property type="protein sequence ID" value="SMF33655.1"/>
    <property type="molecule type" value="Genomic_DNA"/>
</dbReference>
<feature type="domain" description="Phosphoribosyltransferase" evidence="2">
    <location>
        <begin position="196"/>
        <end position="251"/>
    </location>
</feature>
<dbReference type="Gene3D" id="3.40.50.2020">
    <property type="match status" value="1"/>
</dbReference>
<accession>A0A1Y6BXV8</accession>
<dbReference type="CDD" id="cd06223">
    <property type="entry name" value="PRTases_typeI"/>
    <property type="match status" value="1"/>
</dbReference>
<proteinExistence type="inferred from homology"/>
<evidence type="ECO:0000259" key="3">
    <source>
        <dbReference type="Pfam" id="PF18912"/>
    </source>
</evidence>
<dbReference type="RefSeq" id="WP_218822871.1">
    <property type="nucleotide sequence ID" value="NZ_FWZX01000011.1"/>
</dbReference>
<name>A0A1Y6BXV8_9PROT</name>
<dbReference type="InterPro" id="IPR000836">
    <property type="entry name" value="PRTase_dom"/>
</dbReference>